<reference evidence="1" key="1">
    <citation type="journal article" date="2013" name="J. Virol.">
        <title>Sequencing, annotation, and characterization of the influenza ferret infectome.</title>
        <authorList>
            <person name="Leon A.J."/>
            <person name="Banner D."/>
            <person name="Xu L."/>
            <person name="Ran L."/>
            <person name="Peng Z."/>
            <person name="Yi K."/>
            <person name="Chen C."/>
            <person name="Xu F."/>
            <person name="Huang J."/>
            <person name="Zhao Z."/>
            <person name="Lin Z."/>
            <person name="Huang S.H."/>
            <person name="Fang Y."/>
            <person name="Kelvin A.A."/>
            <person name="Ross T.M."/>
            <person name="Farooqui A."/>
            <person name="Kelvin D.J."/>
        </authorList>
    </citation>
    <scope>NUCLEOTIDE SEQUENCE</scope>
    <source>
        <tissue evidence="1">Lungs</tissue>
    </source>
</reference>
<evidence type="ECO:0000313" key="1">
    <source>
        <dbReference type="EMBL" id="AES10468.1"/>
    </source>
</evidence>
<organism evidence="1">
    <name type="scientific">Mustela putorius furo</name>
    <name type="common">European domestic ferret</name>
    <name type="synonym">Mustela furo</name>
    <dbReference type="NCBI Taxonomy" id="9669"/>
    <lineage>
        <taxon>Eukaryota</taxon>
        <taxon>Metazoa</taxon>
        <taxon>Chordata</taxon>
        <taxon>Craniata</taxon>
        <taxon>Vertebrata</taxon>
        <taxon>Euteleostomi</taxon>
        <taxon>Mammalia</taxon>
        <taxon>Eutheria</taxon>
        <taxon>Laurasiatheria</taxon>
        <taxon>Carnivora</taxon>
        <taxon>Caniformia</taxon>
        <taxon>Musteloidea</taxon>
        <taxon>Mustelidae</taxon>
        <taxon>Mustelinae</taxon>
        <taxon>Mustela</taxon>
    </lineage>
</organism>
<feature type="non-terminal residue" evidence="1">
    <location>
        <position position="80"/>
    </location>
</feature>
<feature type="non-terminal residue" evidence="1">
    <location>
        <position position="1"/>
    </location>
</feature>
<sequence length="80" mass="8642">SFLAESRPSLGITYGFSSLQLLAIGYQGAPGAVQWLIDVSFLLTVQAPGLLTASLFLKYEVGSVWPGCRLPPRTRLATWS</sequence>
<proteinExistence type="evidence at transcript level"/>
<dbReference type="AlphaFoldDB" id="G9KZY9"/>
<dbReference type="EMBL" id="JP021870">
    <property type="protein sequence ID" value="AES10468.1"/>
    <property type="molecule type" value="mRNA"/>
</dbReference>
<name>G9KZY9_MUSPF</name>
<accession>G9KZY9</accession>
<protein>
    <submittedName>
        <fullName evidence="1">Aquaporin-8-like protein</fullName>
    </submittedName>
</protein>